<evidence type="ECO:0000256" key="2">
    <source>
        <dbReference type="ARBA" id="ARBA00013064"/>
    </source>
</evidence>
<reference evidence="13 14" key="1">
    <citation type="journal article" date="2018" name="BMC Genomics">
        <title>Genomic evidence for intraspecific hybridization in a clonal and extremely halotolerant yeast.</title>
        <authorList>
            <person name="Gostincar C."/>
            <person name="Stajich J.E."/>
            <person name="Zupancic J."/>
            <person name="Zalar P."/>
            <person name="Gunde-Cimerman N."/>
        </authorList>
    </citation>
    <scope>NUCLEOTIDE SEQUENCE [LARGE SCALE GENOMIC DNA]</scope>
    <source>
        <strain evidence="13 14">EXF-171</strain>
    </source>
</reference>
<evidence type="ECO:0000313" key="14">
    <source>
        <dbReference type="Proteomes" id="UP000281468"/>
    </source>
</evidence>
<dbReference type="CDD" id="cd01530">
    <property type="entry name" value="Cdc25"/>
    <property type="match status" value="1"/>
</dbReference>
<dbReference type="GO" id="GO:0110032">
    <property type="term" value="P:positive regulation of G2/MI transition of meiotic cell cycle"/>
    <property type="evidence" value="ECO:0007669"/>
    <property type="project" value="TreeGrafter"/>
</dbReference>
<evidence type="ECO:0000256" key="4">
    <source>
        <dbReference type="ARBA" id="ARBA00022776"/>
    </source>
</evidence>
<feature type="compositionally biased region" description="Polar residues" evidence="11">
    <location>
        <begin position="223"/>
        <end position="232"/>
    </location>
</feature>
<feature type="region of interest" description="Disordered" evidence="11">
    <location>
        <begin position="1"/>
        <end position="22"/>
    </location>
</feature>
<keyword evidence="6 10" id="KW-0904">Protein phosphatase</keyword>
<evidence type="ECO:0000256" key="3">
    <source>
        <dbReference type="ARBA" id="ARBA00022618"/>
    </source>
</evidence>
<name>A0A3M7EWV4_HORWE</name>
<dbReference type="Proteomes" id="UP000281468">
    <property type="component" value="Unassembled WGS sequence"/>
</dbReference>
<feature type="compositionally biased region" description="Low complexity" evidence="11">
    <location>
        <begin position="183"/>
        <end position="200"/>
    </location>
</feature>
<evidence type="ECO:0000256" key="9">
    <source>
        <dbReference type="ARBA" id="ARBA00067190"/>
    </source>
</evidence>
<comment type="caution">
    <text evidence="13">The sequence shown here is derived from an EMBL/GenBank/DDBJ whole genome shotgun (WGS) entry which is preliminary data.</text>
</comment>
<evidence type="ECO:0000256" key="11">
    <source>
        <dbReference type="SAM" id="MobiDB-lite"/>
    </source>
</evidence>
<sequence length="593" mass="65834">MELSSPLASMRPQAGPAWCNRKDLPVPRSYYCNPYQTFGPNSFNFKDLSMQQQQHQPKPAPSRDYFTLKPARNSSPTSSLTADLDANFHIDKSPQAPTPRRSLFQTNIFAPKEDGNHMVTPPVASEGVTTPPVPSSSPYGDMMDVSPLPHKPPFFRSQVTLPSPTPEETPAEQDSYISGNDLATPQEAPTPSQAPSSAQSFLAPLPERRRPATRPSLVRHKPYTTNNVPQRPQSAENLLPAFCFGNVATHGISSTPNPLRSCPDSPAESSTPGGGSMLQPRRPSVSNFNRANGSPSTNHVRKQSAGRPNFVRPQRKVMRRSLSMFQHPDDIMREDEEHFESPSRLASVMDVDQQEHQPILPHFTSSEEPDGLPRISQETLLDVLDNKYNDRYDQIKIIDCRFEYEYSGGHIENAINRNDKHDLAAELFDANTSSSSTLIVFHCEYSVHRAPLTAKFIRSHDRNVNAANYPQLTYPELYILDGGYSKFFANHQAKCFPQNYVEMNDQRHEQACERGMAKVKGRQKLIRAQTYAFGQQTNGGGGGAEDMEDSPTAQGRTLGPRSHSSLNMGSDIGEGGMTSESLGQSFARRIASY</sequence>
<evidence type="ECO:0000256" key="6">
    <source>
        <dbReference type="ARBA" id="ARBA00022912"/>
    </source>
</evidence>
<dbReference type="GO" id="GO:0005737">
    <property type="term" value="C:cytoplasm"/>
    <property type="evidence" value="ECO:0007669"/>
    <property type="project" value="TreeGrafter"/>
</dbReference>
<dbReference type="PRINTS" id="PR00716">
    <property type="entry name" value="MPIPHPHTASE"/>
</dbReference>
<dbReference type="InterPro" id="IPR000751">
    <property type="entry name" value="MPI_Phosphatase"/>
</dbReference>
<dbReference type="InterPro" id="IPR036873">
    <property type="entry name" value="Rhodanese-like_dom_sf"/>
</dbReference>
<keyword evidence="4 10" id="KW-0498">Mitosis</keyword>
<evidence type="ECO:0000256" key="5">
    <source>
        <dbReference type="ARBA" id="ARBA00022801"/>
    </source>
</evidence>
<dbReference type="PANTHER" id="PTHR10828:SF17">
    <property type="entry name" value="PROTEIN-TYROSINE-PHOSPHATASE"/>
    <property type="match status" value="1"/>
</dbReference>
<keyword evidence="3 10" id="KW-0132">Cell division</keyword>
<organism evidence="13 14">
    <name type="scientific">Hortaea werneckii</name>
    <name type="common">Black yeast</name>
    <name type="synonym">Cladosporium werneckii</name>
    <dbReference type="NCBI Taxonomy" id="91943"/>
    <lineage>
        <taxon>Eukaryota</taxon>
        <taxon>Fungi</taxon>
        <taxon>Dikarya</taxon>
        <taxon>Ascomycota</taxon>
        <taxon>Pezizomycotina</taxon>
        <taxon>Dothideomycetes</taxon>
        <taxon>Dothideomycetidae</taxon>
        <taxon>Mycosphaerellales</taxon>
        <taxon>Teratosphaeriaceae</taxon>
        <taxon>Hortaea</taxon>
    </lineage>
</organism>
<feature type="region of interest" description="Disordered" evidence="11">
    <location>
        <begin position="112"/>
        <end position="232"/>
    </location>
</feature>
<feature type="region of interest" description="Disordered" evidence="11">
    <location>
        <begin position="254"/>
        <end position="315"/>
    </location>
</feature>
<dbReference type="GO" id="GO:0000086">
    <property type="term" value="P:G2/M transition of mitotic cell cycle"/>
    <property type="evidence" value="ECO:0007669"/>
    <property type="project" value="TreeGrafter"/>
</dbReference>
<keyword evidence="5 10" id="KW-0378">Hydrolase</keyword>
<dbReference type="EC" id="3.1.3.48" evidence="2 10"/>
<feature type="region of interest" description="Disordered" evidence="11">
    <location>
        <begin position="531"/>
        <end position="584"/>
    </location>
</feature>
<accession>A0A3M7EWV4</accession>
<dbReference type="VEuPathDB" id="FungiDB:BTJ68_14508"/>
<dbReference type="FunFam" id="3.40.250.10:FF:000021">
    <property type="entry name" value="M-phase inducer phosphatase cdc-25.2"/>
    <property type="match status" value="1"/>
</dbReference>
<keyword evidence="7 10" id="KW-0131">Cell cycle</keyword>
<dbReference type="PANTHER" id="PTHR10828">
    <property type="entry name" value="M-PHASE INDUCER PHOSPHATASE DUAL SPECIFICITY PHOSPHATASE CDC25"/>
    <property type="match status" value="1"/>
</dbReference>
<dbReference type="GO" id="GO:0010971">
    <property type="term" value="P:positive regulation of G2/M transition of mitotic cell cycle"/>
    <property type="evidence" value="ECO:0007669"/>
    <property type="project" value="TreeGrafter"/>
</dbReference>
<dbReference type="InterPro" id="IPR001763">
    <property type="entry name" value="Rhodanese-like_dom"/>
</dbReference>
<dbReference type="GO" id="GO:0051301">
    <property type="term" value="P:cell division"/>
    <property type="evidence" value="ECO:0007669"/>
    <property type="project" value="UniProtKB-UniRule"/>
</dbReference>
<dbReference type="PROSITE" id="PS50206">
    <property type="entry name" value="RHODANESE_3"/>
    <property type="match status" value="1"/>
</dbReference>
<comment type="catalytic activity">
    <reaction evidence="8 10">
        <text>O-phospho-L-tyrosyl-[protein] + H2O = L-tyrosyl-[protein] + phosphate</text>
        <dbReference type="Rhea" id="RHEA:10684"/>
        <dbReference type="Rhea" id="RHEA-COMP:10136"/>
        <dbReference type="Rhea" id="RHEA-COMP:20101"/>
        <dbReference type="ChEBI" id="CHEBI:15377"/>
        <dbReference type="ChEBI" id="CHEBI:43474"/>
        <dbReference type="ChEBI" id="CHEBI:46858"/>
        <dbReference type="ChEBI" id="CHEBI:61978"/>
        <dbReference type="EC" id="3.1.3.48"/>
    </reaction>
</comment>
<evidence type="ECO:0000256" key="10">
    <source>
        <dbReference type="RuleBase" id="RU368028"/>
    </source>
</evidence>
<dbReference type="Gene3D" id="3.40.250.10">
    <property type="entry name" value="Rhodanese-like domain"/>
    <property type="match status" value="1"/>
</dbReference>
<dbReference type="AlphaFoldDB" id="A0A3M7EWV4"/>
<dbReference type="SUPFAM" id="SSF52821">
    <property type="entry name" value="Rhodanese/Cell cycle control phosphatase"/>
    <property type="match status" value="1"/>
</dbReference>
<evidence type="ECO:0000259" key="12">
    <source>
        <dbReference type="PROSITE" id="PS50206"/>
    </source>
</evidence>
<dbReference type="Pfam" id="PF00581">
    <property type="entry name" value="Rhodanese"/>
    <property type="match status" value="1"/>
</dbReference>
<dbReference type="GO" id="GO:0005634">
    <property type="term" value="C:nucleus"/>
    <property type="evidence" value="ECO:0007669"/>
    <property type="project" value="TreeGrafter"/>
</dbReference>
<dbReference type="GO" id="GO:0004725">
    <property type="term" value="F:protein tyrosine phosphatase activity"/>
    <property type="evidence" value="ECO:0007669"/>
    <property type="project" value="UniProtKB-UniRule"/>
</dbReference>
<evidence type="ECO:0000313" key="13">
    <source>
        <dbReference type="EMBL" id="RMY80877.1"/>
    </source>
</evidence>
<evidence type="ECO:0000256" key="7">
    <source>
        <dbReference type="ARBA" id="ARBA00023306"/>
    </source>
</evidence>
<evidence type="ECO:0000256" key="8">
    <source>
        <dbReference type="ARBA" id="ARBA00051722"/>
    </source>
</evidence>
<feature type="domain" description="Rhodanese" evidence="12">
    <location>
        <begin position="391"/>
        <end position="496"/>
    </location>
</feature>
<gene>
    <name evidence="13" type="ORF">D0862_12557</name>
</gene>
<proteinExistence type="inferred from homology"/>
<protein>
    <recommendedName>
        <fullName evidence="9 10">M-phase inducer phosphatase</fullName>
        <ecNumber evidence="2 10">3.1.3.48</ecNumber>
    </recommendedName>
</protein>
<dbReference type="SMART" id="SM00450">
    <property type="entry name" value="RHOD"/>
    <property type="match status" value="1"/>
</dbReference>
<comment type="function">
    <text evidence="10">Tyrosine protein phosphatase which functions as a dosage-dependent inducer of mitotic progression.</text>
</comment>
<comment type="similarity">
    <text evidence="1 10">Belongs to the MPI phosphatase family.</text>
</comment>
<feature type="compositionally biased region" description="Polar residues" evidence="11">
    <location>
        <begin position="284"/>
        <end position="298"/>
    </location>
</feature>
<evidence type="ECO:0000256" key="1">
    <source>
        <dbReference type="ARBA" id="ARBA00011065"/>
    </source>
</evidence>
<dbReference type="EMBL" id="QWIQ01000614">
    <property type="protein sequence ID" value="RMY80877.1"/>
    <property type="molecule type" value="Genomic_DNA"/>
</dbReference>